<dbReference type="InterPro" id="IPR045148">
    <property type="entry name" value="TCRG1-like"/>
</dbReference>
<dbReference type="GO" id="GO:0003712">
    <property type="term" value="F:transcription coregulator activity"/>
    <property type="evidence" value="ECO:0007669"/>
    <property type="project" value="TreeGrafter"/>
</dbReference>
<dbReference type="InterPro" id="IPR036020">
    <property type="entry name" value="WW_dom_sf"/>
</dbReference>
<dbReference type="PROSITE" id="PS50020">
    <property type="entry name" value="WW_DOMAIN_2"/>
    <property type="match status" value="1"/>
</dbReference>
<accession>A0A9P8SZW6</accession>
<dbReference type="InterPro" id="IPR036517">
    <property type="entry name" value="FF_domain_sf"/>
</dbReference>
<sequence>MNYGKPLYQLPLSERWLLVITDRGFKFYFDKDHLTSLWELPNECVREMQELKNKRKQVLLLLGVARGAQITDKEAEDLNELLHGVRHPVKQIELVSSEDEDGESMKIDDKEEVSPLQRQKSDSTGIMLGYESDTEDGSELDESQSEKREQSSEIQSQLSDVQNQISNLSDQKSAESSSEEDSSAGLNLSDLDDYEENSSEVAERFYNMLTRYEVDPYSSYDLECDKFMNDPIYFEIDDDEKRRSLFDQWCTQVARSNSNSDPYTRAVIEFCKLLIDNDVKLNNYLEFKRKFRQSPQFRGLESDKLRNKIFNKYIEFRKSDHIAFVLHALRKSGKLIVLARKLESKRPQNLLDALRESNFNINREIVEFNFLDQQQQSTALEQFLANL</sequence>
<feature type="domain" description="WW" evidence="3">
    <location>
        <begin position="10"/>
        <end position="43"/>
    </location>
</feature>
<dbReference type="PANTHER" id="PTHR15377:SF3">
    <property type="entry name" value="WW DOMAIN-CONTAINING PROTEIN"/>
    <property type="match status" value="1"/>
</dbReference>
<dbReference type="EMBL" id="JAEUBD010001468">
    <property type="protein sequence ID" value="KAH3661128.1"/>
    <property type="molecule type" value="Genomic_DNA"/>
</dbReference>
<dbReference type="InterPro" id="IPR002713">
    <property type="entry name" value="FF_domain"/>
</dbReference>
<feature type="compositionally biased region" description="Acidic residues" evidence="2">
    <location>
        <begin position="132"/>
        <end position="143"/>
    </location>
</feature>
<feature type="compositionally biased region" description="Basic and acidic residues" evidence="2">
    <location>
        <begin position="103"/>
        <end position="113"/>
    </location>
</feature>
<protein>
    <recommendedName>
        <fullName evidence="3">WW domain-containing protein</fullName>
    </recommendedName>
</protein>
<evidence type="ECO:0000313" key="4">
    <source>
        <dbReference type="EMBL" id="KAH3661128.1"/>
    </source>
</evidence>
<dbReference type="AlphaFoldDB" id="A0A9P8SZW6"/>
<name>A0A9P8SZW6_9ASCO</name>
<dbReference type="SUPFAM" id="SSF51045">
    <property type="entry name" value="WW domain"/>
    <property type="match status" value="1"/>
</dbReference>
<keyword evidence="1" id="KW-0677">Repeat</keyword>
<feature type="compositionally biased region" description="Polar residues" evidence="2">
    <location>
        <begin position="158"/>
        <end position="171"/>
    </location>
</feature>
<evidence type="ECO:0000259" key="3">
    <source>
        <dbReference type="PROSITE" id="PS50020"/>
    </source>
</evidence>
<gene>
    <name evidence="4" type="ORF">OGATHE_005461</name>
</gene>
<dbReference type="Gene3D" id="1.10.10.440">
    <property type="entry name" value="FF domain"/>
    <property type="match status" value="1"/>
</dbReference>
<keyword evidence="5" id="KW-1185">Reference proteome</keyword>
<evidence type="ECO:0000313" key="5">
    <source>
        <dbReference type="Proteomes" id="UP000788993"/>
    </source>
</evidence>
<dbReference type="PANTHER" id="PTHR15377">
    <property type="entry name" value="TRANSCRIPTION ELONGATION REGULATOR 1"/>
    <property type="match status" value="1"/>
</dbReference>
<dbReference type="InterPro" id="IPR001202">
    <property type="entry name" value="WW_dom"/>
</dbReference>
<organism evidence="4 5">
    <name type="scientific">Ogataea polymorpha</name>
    <dbReference type="NCBI Taxonomy" id="460523"/>
    <lineage>
        <taxon>Eukaryota</taxon>
        <taxon>Fungi</taxon>
        <taxon>Dikarya</taxon>
        <taxon>Ascomycota</taxon>
        <taxon>Saccharomycotina</taxon>
        <taxon>Pichiomycetes</taxon>
        <taxon>Pichiales</taxon>
        <taxon>Pichiaceae</taxon>
        <taxon>Ogataea</taxon>
    </lineage>
</organism>
<dbReference type="GO" id="GO:0005634">
    <property type="term" value="C:nucleus"/>
    <property type="evidence" value="ECO:0007669"/>
    <property type="project" value="TreeGrafter"/>
</dbReference>
<dbReference type="SMART" id="SM00441">
    <property type="entry name" value="FF"/>
    <property type="match status" value="2"/>
</dbReference>
<evidence type="ECO:0000256" key="2">
    <source>
        <dbReference type="SAM" id="MobiDB-lite"/>
    </source>
</evidence>
<dbReference type="GO" id="GO:0070063">
    <property type="term" value="F:RNA polymerase binding"/>
    <property type="evidence" value="ECO:0007669"/>
    <property type="project" value="InterPro"/>
</dbReference>
<reference evidence="4" key="1">
    <citation type="journal article" date="2021" name="Open Biol.">
        <title>Shared evolutionary footprints suggest mitochondrial oxidative damage underlies multiple complex I losses in fungi.</title>
        <authorList>
            <person name="Schikora-Tamarit M.A."/>
            <person name="Marcet-Houben M."/>
            <person name="Nosek J."/>
            <person name="Gabaldon T."/>
        </authorList>
    </citation>
    <scope>NUCLEOTIDE SEQUENCE</scope>
    <source>
        <strain evidence="4">NCAIM Y.01608</strain>
    </source>
</reference>
<dbReference type="Pfam" id="PF01846">
    <property type="entry name" value="FF"/>
    <property type="match status" value="1"/>
</dbReference>
<reference evidence="4" key="2">
    <citation type="submission" date="2021-01" db="EMBL/GenBank/DDBJ databases">
        <authorList>
            <person name="Schikora-Tamarit M.A."/>
        </authorList>
    </citation>
    <scope>NUCLEOTIDE SEQUENCE</scope>
    <source>
        <strain evidence="4">NCAIM Y.01608</strain>
    </source>
</reference>
<dbReference type="SUPFAM" id="SSF81698">
    <property type="entry name" value="FF domain"/>
    <property type="match status" value="2"/>
</dbReference>
<comment type="caution">
    <text evidence="4">The sequence shown here is derived from an EMBL/GenBank/DDBJ whole genome shotgun (WGS) entry which is preliminary data.</text>
</comment>
<feature type="region of interest" description="Disordered" evidence="2">
    <location>
        <begin position="94"/>
        <end position="193"/>
    </location>
</feature>
<dbReference type="Proteomes" id="UP000788993">
    <property type="component" value="Unassembled WGS sequence"/>
</dbReference>
<evidence type="ECO:0000256" key="1">
    <source>
        <dbReference type="ARBA" id="ARBA00022737"/>
    </source>
</evidence>
<proteinExistence type="predicted"/>